<gene>
    <name evidence="3" type="ORF">Tdes44962_MAKER06133</name>
</gene>
<evidence type="ECO:0000259" key="2">
    <source>
        <dbReference type="PROSITE" id="PS50181"/>
    </source>
</evidence>
<dbReference type="SMART" id="SM00256">
    <property type="entry name" value="FBOX"/>
    <property type="match status" value="1"/>
</dbReference>
<dbReference type="OrthoDB" id="5126814at2759"/>
<evidence type="ECO:0000313" key="4">
    <source>
        <dbReference type="Proteomes" id="UP001138500"/>
    </source>
</evidence>
<sequence>MDNSLERVTTVQQTSMGFTRLPLELQQQVFSFLDTKSFHAARRVCKWWRYASLDTVTLSKQLQKLPILPPVDVAHADPRVLHRVFNEAAYNLMLGMRIQRESHKSGEPRAQRQVSGPQVTTATNGCRTVTLNGRTLALFDTSGEKPVCLAQRPLNDLKETVGNGPWLRVMPTAYCEMALSSNGNLLAIAQERTIQIYDMTAEADSYTVNECISSAAGHYICGLDFEQNDHLLRVRLSGKGTVLYLGSPAVESAEPASIEHWKSKAGLRHVFLNTSTLSIPVKDSTGDIITRVAGLQLLKPFQNGYLFAAQQHGGNTSGHYILGHIRHSMPPTSHVLTVEPGGVTILAKLESFLSAWSYTLNGIHEGGAGMWENMPSAHEHHPTFVLSKAANVLVLAERDKKAVRPSPLTGLYAYRVPSEESMVSMLEEDERQKRVWEQRSEVFDEVGSGNGKDEDTDIEADGSEQKYSVARIPLCLSTVQGVVTDMRFEQLEQQPGRAALALIVETADMTRVWTLNKA</sequence>
<evidence type="ECO:0000256" key="1">
    <source>
        <dbReference type="SAM" id="MobiDB-lite"/>
    </source>
</evidence>
<proteinExistence type="predicted"/>
<comment type="caution">
    <text evidence="3">The sequence shown here is derived from an EMBL/GenBank/DDBJ whole genome shotgun (WGS) entry which is preliminary data.</text>
</comment>
<reference evidence="3 4" key="2">
    <citation type="journal article" date="2021" name="Curr. Genet.">
        <title>Genetic response to nitrogen starvation in the aggressive Eucalyptus foliar pathogen Teratosphaeria destructans.</title>
        <authorList>
            <person name="Havenga M."/>
            <person name="Wingfield B.D."/>
            <person name="Wingfield M.J."/>
            <person name="Dreyer L.L."/>
            <person name="Roets F."/>
            <person name="Aylward J."/>
        </authorList>
    </citation>
    <scope>NUCLEOTIDE SEQUENCE [LARGE SCALE GENOMIC DNA]</scope>
    <source>
        <strain evidence="3">CMW44962</strain>
    </source>
</reference>
<name>A0A9W7SIN1_9PEZI</name>
<dbReference type="InterPro" id="IPR036047">
    <property type="entry name" value="F-box-like_dom_sf"/>
</dbReference>
<feature type="domain" description="F-box" evidence="2">
    <location>
        <begin position="15"/>
        <end position="65"/>
    </location>
</feature>
<dbReference type="SUPFAM" id="SSF81383">
    <property type="entry name" value="F-box domain"/>
    <property type="match status" value="1"/>
</dbReference>
<dbReference type="EMBL" id="RIBY02002556">
    <property type="protein sequence ID" value="KAH9809525.1"/>
    <property type="molecule type" value="Genomic_DNA"/>
</dbReference>
<accession>A0A9W7SIN1</accession>
<evidence type="ECO:0000313" key="3">
    <source>
        <dbReference type="EMBL" id="KAH9809525.1"/>
    </source>
</evidence>
<feature type="region of interest" description="Disordered" evidence="1">
    <location>
        <begin position="444"/>
        <end position="463"/>
    </location>
</feature>
<dbReference type="PROSITE" id="PS50181">
    <property type="entry name" value="FBOX"/>
    <property type="match status" value="1"/>
</dbReference>
<reference evidence="3 4" key="1">
    <citation type="journal article" date="2018" name="IMA Fungus">
        <title>IMA Genome-F 10: Nine draft genome sequences of Claviceps purpurea s.lat., including C. arundinis, C. humidiphila, and C. cf. spartinae, pseudomolecules for the pitch canker pathogen Fusarium circinatum, draft genome of Davidsoniella eucalypti, Grosmannia galeiformis, Quambalaria eucalypti, and Teratosphaeria destructans.</title>
        <authorList>
            <person name="Wingfield B.D."/>
            <person name="Liu M."/>
            <person name="Nguyen H.D."/>
            <person name="Lane F.A."/>
            <person name="Morgan S.W."/>
            <person name="De Vos L."/>
            <person name="Wilken P.M."/>
            <person name="Duong T.A."/>
            <person name="Aylward J."/>
            <person name="Coetzee M.P."/>
            <person name="Dadej K."/>
            <person name="De Beer Z.W."/>
            <person name="Findlay W."/>
            <person name="Havenga M."/>
            <person name="Kolarik M."/>
            <person name="Menzies J.G."/>
            <person name="Naidoo K."/>
            <person name="Pochopski O."/>
            <person name="Shoukouhi P."/>
            <person name="Santana Q.C."/>
            <person name="Seifert K.A."/>
            <person name="Soal N."/>
            <person name="Steenkamp E.T."/>
            <person name="Tatham C.T."/>
            <person name="van der Nest M.A."/>
            <person name="Wingfield M.J."/>
        </authorList>
    </citation>
    <scope>NUCLEOTIDE SEQUENCE [LARGE SCALE GENOMIC DNA]</scope>
    <source>
        <strain evidence="3">CMW44962</strain>
    </source>
</reference>
<dbReference type="Proteomes" id="UP001138500">
    <property type="component" value="Unassembled WGS sequence"/>
</dbReference>
<dbReference type="Gene3D" id="1.20.1280.50">
    <property type="match status" value="1"/>
</dbReference>
<dbReference type="Pfam" id="PF12937">
    <property type="entry name" value="F-box-like"/>
    <property type="match status" value="1"/>
</dbReference>
<keyword evidence="4" id="KW-1185">Reference proteome</keyword>
<feature type="compositionally biased region" description="Basic and acidic residues" evidence="1">
    <location>
        <begin position="101"/>
        <end position="110"/>
    </location>
</feature>
<dbReference type="AlphaFoldDB" id="A0A9W7SIN1"/>
<protein>
    <submittedName>
        <fullName evidence="3">Ubiquitination Target receptor</fullName>
    </submittedName>
</protein>
<keyword evidence="3" id="KW-0675">Receptor</keyword>
<dbReference type="InterPro" id="IPR001810">
    <property type="entry name" value="F-box_dom"/>
</dbReference>
<feature type="region of interest" description="Disordered" evidence="1">
    <location>
        <begin position="101"/>
        <end position="121"/>
    </location>
</feature>
<organism evidence="3 4">
    <name type="scientific">Teratosphaeria destructans</name>
    <dbReference type="NCBI Taxonomy" id="418781"/>
    <lineage>
        <taxon>Eukaryota</taxon>
        <taxon>Fungi</taxon>
        <taxon>Dikarya</taxon>
        <taxon>Ascomycota</taxon>
        <taxon>Pezizomycotina</taxon>
        <taxon>Dothideomycetes</taxon>
        <taxon>Dothideomycetidae</taxon>
        <taxon>Mycosphaerellales</taxon>
        <taxon>Teratosphaeriaceae</taxon>
        <taxon>Teratosphaeria</taxon>
    </lineage>
</organism>
<feature type="compositionally biased region" description="Polar residues" evidence="1">
    <location>
        <begin position="112"/>
        <end position="121"/>
    </location>
</feature>
<dbReference type="CDD" id="cd09917">
    <property type="entry name" value="F-box_SF"/>
    <property type="match status" value="1"/>
</dbReference>